<dbReference type="InterPro" id="IPR005895">
    <property type="entry name" value="ABC_transptr_haem_export_CcmA"/>
</dbReference>
<evidence type="ECO:0000256" key="1">
    <source>
        <dbReference type="ARBA" id="ARBA00022448"/>
    </source>
</evidence>
<dbReference type="Gene3D" id="3.40.50.300">
    <property type="entry name" value="P-loop containing nucleotide triphosphate hydrolases"/>
    <property type="match status" value="1"/>
</dbReference>
<dbReference type="GO" id="GO:0016887">
    <property type="term" value="F:ATP hydrolysis activity"/>
    <property type="evidence" value="ECO:0007669"/>
    <property type="project" value="InterPro"/>
</dbReference>
<evidence type="ECO:0000256" key="2">
    <source>
        <dbReference type="ARBA" id="ARBA00022741"/>
    </source>
</evidence>
<evidence type="ECO:0000256" key="3">
    <source>
        <dbReference type="ARBA" id="ARBA00022748"/>
    </source>
</evidence>
<dbReference type="SUPFAM" id="SSF52540">
    <property type="entry name" value="P-loop containing nucleoside triphosphate hydrolases"/>
    <property type="match status" value="1"/>
</dbReference>
<dbReference type="Proteomes" id="UP000027037">
    <property type="component" value="Unassembled WGS sequence"/>
</dbReference>
<comment type="caution">
    <text evidence="8">The sequence shown here is derived from an EMBL/GenBank/DDBJ whole genome shotgun (WGS) entry which is preliminary data.</text>
</comment>
<dbReference type="STRING" id="1280946.HY29_10520"/>
<dbReference type="PANTHER" id="PTHR43499:SF1">
    <property type="entry name" value="ABC TRANSPORTER I FAMILY MEMBER 1"/>
    <property type="match status" value="1"/>
</dbReference>
<dbReference type="GO" id="GO:0022857">
    <property type="term" value="F:transmembrane transporter activity"/>
    <property type="evidence" value="ECO:0007669"/>
    <property type="project" value="InterPro"/>
</dbReference>
<dbReference type="PANTHER" id="PTHR43499">
    <property type="entry name" value="ABC TRANSPORTER I FAMILY MEMBER 1"/>
    <property type="match status" value="1"/>
</dbReference>
<protein>
    <recommendedName>
        <fullName evidence="7">ABC transporter domain-containing protein</fullName>
    </recommendedName>
</protein>
<accession>A0A062U624</accession>
<evidence type="ECO:0000259" key="7">
    <source>
        <dbReference type="PROSITE" id="PS50893"/>
    </source>
</evidence>
<dbReference type="InterPro" id="IPR003593">
    <property type="entry name" value="AAA+_ATPase"/>
</dbReference>
<evidence type="ECO:0000256" key="5">
    <source>
        <dbReference type="ARBA" id="ARBA00022967"/>
    </source>
</evidence>
<dbReference type="PATRIC" id="fig|1280946.3.peg.901"/>
<keyword evidence="3" id="KW-0201">Cytochrome c-type biogenesis</keyword>
<dbReference type="Pfam" id="PF00005">
    <property type="entry name" value="ABC_tran"/>
    <property type="match status" value="1"/>
</dbReference>
<dbReference type="AlphaFoldDB" id="A0A062U624"/>
<evidence type="ECO:0000313" key="9">
    <source>
        <dbReference type="Proteomes" id="UP000027037"/>
    </source>
</evidence>
<organism evidence="8 9">
    <name type="scientific">Hyphomonas beringensis</name>
    <dbReference type="NCBI Taxonomy" id="1280946"/>
    <lineage>
        <taxon>Bacteria</taxon>
        <taxon>Pseudomonadati</taxon>
        <taxon>Pseudomonadota</taxon>
        <taxon>Alphaproteobacteria</taxon>
        <taxon>Hyphomonadales</taxon>
        <taxon>Hyphomonadaceae</taxon>
        <taxon>Hyphomonas</taxon>
    </lineage>
</organism>
<name>A0A062U624_9PROT</name>
<keyword evidence="9" id="KW-1185">Reference proteome</keyword>
<gene>
    <name evidence="8" type="ORF">HY29_10520</name>
</gene>
<reference evidence="8 9" key="1">
    <citation type="journal article" date="2014" name="Antonie Van Leeuwenhoek">
        <title>Hyphomonas beringensis sp. nov. and Hyphomonas chukchiensis sp. nov., isolated from surface seawater of the Bering Sea and Chukchi Sea.</title>
        <authorList>
            <person name="Li C."/>
            <person name="Lai Q."/>
            <person name="Li G."/>
            <person name="Dong C."/>
            <person name="Wang J."/>
            <person name="Liao Y."/>
            <person name="Shao Z."/>
        </authorList>
    </citation>
    <scope>NUCLEOTIDE SEQUENCE [LARGE SCALE GENOMIC DNA]</scope>
    <source>
        <strain evidence="8 9">25B14_1</strain>
    </source>
</reference>
<evidence type="ECO:0000313" key="8">
    <source>
        <dbReference type="EMBL" id="KCZ55791.1"/>
    </source>
</evidence>
<evidence type="ECO:0000256" key="6">
    <source>
        <dbReference type="ARBA" id="ARBA00023136"/>
    </source>
</evidence>
<dbReference type="eggNOG" id="COG4133">
    <property type="taxonomic scope" value="Bacteria"/>
</dbReference>
<keyword evidence="5" id="KW-1278">Translocase</keyword>
<dbReference type="InterPro" id="IPR003439">
    <property type="entry name" value="ABC_transporter-like_ATP-bd"/>
</dbReference>
<dbReference type="EMBL" id="AWFF01000027">
    <property type="protein sequence ID" value="KCZ55791.1"/>
    <property type="molecule type" value="Genomic_DNA"/>
</dbReference>
<keyword evidence="4" id="KW-0067">ATP-binding</keyword>
<dbReference type="InterPro" id="IPR027417">
    <property type="entry name" value="P-loop_NTPase"/>
</dbReference>
<dbReference type="NCBIfam" id="TIGR01189">
    <property type="entry name" value="ccmA"/>
    <property type="match status" value="1"/>
</dbReference>
<dbReference type="PROSITE" id="PS50893">
    <property type="entry name" value="ABC_TRANSPORTER_2"/>
    <property type="match status" value="1"/>
</dbReference>
<dbReference type="SMART" id="SM00382">
    <property type="entry name" value="AAA"/>
    <property type="match status" value="1"/>
</dbReference>
<sequence length="192" mass="20822">MITGALLSATDLGMIRGERILFRNVSLAAHAGEAIVLRGANGAGKTTLLRILAGLTRPETGSVDRAASHHWIAHREGLKPHETPRTHLGLWARAWGAPTDQIDAVLKKMVLIRPSDVSARHLSAGQRRRTALARLLLQERPVWLLDEPLTALDADGRELLLSMISEHRLRGGAIIAAIHGDAGFDSSREVTI</sequence>
<keyword evidence="6" id="KW-0472">Membrane</keyword>
<proteinExistence type="predicted"/>
<keyword evidence="1" id="KW-0813">Transport</keyword>
<feature type="domain" description="ABC transporter" evidence="7">
    <location>
        <begin position="7"/>
        <end position="192"/>
    </location>
</feature>
<dbReference type="GO" id="GO:0005524">
    <property type="term" value="F:ATP binding"/>
    <property type="evidence" value="ECO:0007669"/>
    <property type="project" value="UniProtKB-KW"/>
</dbReference>
<keyword evidence="2" id="KW-0547">Nucleotide-binding</keyword>
<dbReference type="OrthoDB" id="9800654at2"/>
<dbReference type="GO" id="GO:0017004">
    <property type="term" value="P:cytochrome complex assembly"/>
    <property type="evidence" value="ECO:0007669"/>
    <property type="project" value="UniProtKB-KW"/>
</dbReference>
<evidence type="ECO:0000256" key="4">
    <source>
        <dbReference type="ARBA" id="ARBA00022840"/>
    </source>
</evidence>